<evidence type="ECO:0000259" key="7">
    <source>
        <dbReference type="Pfam" id="PF02771"/>
    </source>
</evidence>
<dbReference type="SUPFAM" id="SSF56645">
    <property type="entry name" value="Acyl-CoA dehydrogenase NM domain-like"/>
    <property type="match status" value="1"/>
</dbReference>
<dbReference type="InterPro" id="IPR036250">
    <property type="entry name" value="AcylCo_DH-like_C"/>
</dbReference>
<dbReference type="PANTHER" id="PTHR43884:SF40">
    <property type="entry name" value="ACYL-COA DEHYDROGENASE"/>
    <property type="match status" value="1"/>
</dbReference>
<feature type="domain" description="Acyl-CoA oxidase/dehydrogenase middle" evidence="6">
    <location>
        <begin position="121"/>
        <end position="221"/>
    </location>
</feature>
<evidence type="ECO:0000313" key="9">
    <source>
        <dbReference type="Proteomes" id="UP001265700"/>
    </source>
</evidence>
<dbReference type="Pfam" id="PF02770">
    <property type="entry name" value="Acyl-CoA_dh_M"/>
    <property type="match status" value="1"/>
</dbReference>
<keyword evidence="3" id="KW-0285">Flavoprotein</keyword>
<dbReference type="InterPro" id="IPR006089">
    <property type="entry name" value="Acyl-CoA_DH_CS"/>
</dbReference>
<keyword evidence="4" id="KW-0274">FAD</keyword>
<dbReference type="PIRSF" id="PIRSF016578">
    <property type="entry name" value="HsaA"/>
    <property type="match status" value="1"/>
</dbReference>
<dbReference type="InterPro" id="IPR037069">
    <property type="entry name" value="AcylCoA_DH/ox_N_sf"/>
</dbReference>
<keyword evidence="9" id="KW-1185">Reference proteome</keyword>
<dbReference type="Pfam" id="PF02771">
    <property type="entry name" value="Acyl-CoA_dh_N"/>
    <property type="match status" value="1"/>
</dbReference>
<dbReference type="PROSITE" id="PS00072">
    <property type="entry name" value="ACYL_COA_DH_1"/>
    <property type="match status" value="1"/>
</dbReference>
<dbReference type="Pfam" id="PF00441">
    <property type="entry name" value="Acyl-CoA_dh_1"/>
    <property type="match status" value="1"/>
</dbReference>
<dbReference type="Gene3D" id="1.20.140.10">
    <property type="entry name" value="Butyryl-CoA Dehydrogenase, subunit A, domain 3"/>
    <property type="match status" value="1"/>
</dbReference>
<dbReference type="InterPro" id="IPR013786">
    <property type="entry name" value="AcylCoA_DH/ox_N"/>
</dbReference>
<evidence type="ECO:0000256" key="1">
    <source>
        <dbReference type="ARBA" id="ARBA00001974"/>
    </source>
</evidence>
<evidence type="ECO:0000256" key="4">
    <source>
        <dbReference type="ARBA" id="ARBA00022827"/>
    </source>
</evidence>
<feature type="domain" description="Acyl-CoA dehydrogenase/oxidase C-terminal" evidence="5">
    <location>
        <begin position="234"/>
        <end position="382"/>
    </location>
</feature>
<protein>
    <submittedName>
        <fullName evidence="8">Acyl-CoA dehydrogenase</fullName>
        <ecNumber evidence="8">1.3.99.-</ecNumber>
    </submittedName>
</protein>
<dbReference type="SUPFAM" id="SSF47203">
    <property type="entry name" value="Acyl-CoA dehydrogenase C-terminal domain-like"/>
    <property type="match status" value="1"/>
</dbReference>
<organism evidence="8 9">
    <name type="scientific">Hydrogenophaga palleronii</name>
    <dbReference type="NCBI Taxonomy" id="65655"/>
    <lineage>
        <taxon>Bacteria</taxon>
        <taxon>Pseudomonadati</taxon>
        <taxon>Pseudomonadota</taxon>
        <taxon>Betaproteobacteria</taxon>
        <taxon>Burkholderiales</taxon>
        <taxon>Comamonadaceae</taxon>
        <taxon>Hydrogenophaga</taxon>
    </lineage>
</organism>
<comment type="caution">
    <text evidence="8">The sequence shown here is derived from an EMBL/GenBank/DDBJ whole genome shotgun (WGS) entry which is preliminary data.</text>
</comment>
<dbReference type="Gene3D" id="1.10.540.10">
    <property type="entry name" value="Acyl-CoA dehydrogenase/oxidase, N-terminal domain"/>
    <property type="match status" value="1"/>
</dbReference>
<keyword evidence="8" id="KW-0560">Oxidoreductase</keyword>
<dbReference type="EC" id="1.3.99.-" evidence="8"/>
<dbReference type="EMBL" id="JAVDWU010000013">
    <property type="protein sequence ID" value="MDR7152714.1"/>
    <property type="molecule type" value="Genomic_DNA"/>
</dbReference>
<name>A0ABU1WU65_9BURK</name>
<comment type="cofactor">
    <cofactor evidence="1">
        <name>FAD</name>
        <dbReference type="ChEBI" id="CHEBI:57692"/>
    </cofactor>
</comment>
<reference evidence="8 9" key="1">
    <citation type="submission" date="2023-07" db="EMBL/GenBank/DDBJ databases">
        <title>Sorghum-associated microbial communities from plants grown in Nebraska, USA.</title>
        <authorList>
            <person name="Schachtman D."/>
        </authorList>
    </citation>
    <scope>NUCLEOTIDE SEQUENCE [LARGE SCALE GENOMIC DNA]</scope>
    <source>
        <strain evidence="8 9">4249</strain>
    </source>
</reference>
<evidence type="ECO:0000256" key="3">
    <source>
        <dbReference type="ARBA" id="ARBA00022630"/>
    </source>
</evidence>
<evidence type="ECO:0000256" key="2">
    <source>
        <dbReference type="ARBA" id="ARBA00009347"/>
    </source>
</evidence>
<dbReference type="PANTHER" id="PTHR43884">
    <property type="entry name" value="ACYL-COA DEHYDROGENASE"/>
    <property type="match status" value="1"/>
</dbReference>
<dbReference type="InterPro" id="IPR009100">
    <property type="entry name" value="AcylCoA_DH/oxidase_NM_dom_sf"/>
</dbReference>
<dbReference type="RefSeq" id="WP_310321747.1">
    <property type="nucleotide sequence ID" value="NZ_JAVDWU010000013.1"/>
</dbReference>
<dbReference type="PROSITE" id="PS00073">
    <property type="entry name" value="ACYL_COA_DH_2"/>
    <property type="match status" value="1"/>
</dbReference>
<feature type="domain" description="Acyl-CoA dehydrogenase/oxidase N-terminal" evidence="7">
    <location>
        <begin position="6"/>
        <end position="117"/>
    </location>
</feature>
<dbReference type="InterPro" id="IPR009075">
    <property type="entry name" value="AcylCo_DH/oxidase_C"/>
</dbReference>
<evidence type="ECO:0000313" key="8">
    <source>
        <dbReference type="EMBL" id="MDR7152714.1"/>
    </source>
</evidence>
<dbReference type="InterPro" id="IPR006091">
    <property type="entry name" value="Acyl-CoA_Oxase/DH_mid-dom"/>
</dbReference>
<accession>A0ABU1WU65</accession>
<dbReference type="InterPro" id="IPR046373">
    <property type="entry name" value="Acyl-CoA_Oxase/DH_mid-dom_sf"/>
</dbReference>
<evidence type="ECO:0000259" key="5">
    <source>
        <dbReference type="Pfam" id="PF00441"/>
    </source>
</evidence>
<dbReference type="Gene3D" id="2.40.110.10">
    <property type="entry name" value="Butyryl-CoA Dehydrogenase, subunit A, domain 2"/>
    <property type="match status" value="1"/>
</dbReference>
<comment type="similarity">
    <text evidence="2">Belongs to the acyl-CoA dehydrogenase family.</text>
</comment>
<gene>
    <name evidence="8" type="ORF">J2W49_004692</name>
</gene>
<dbReference type="Proteomes" id="UP001265700">
    <property type="component" value="Unassembled WGS sequence"/>
</dbReference>
<dbReference type="GO" id="GO:0016491">
    <property type="term" value="F:oxidoreductase activity"/>
    <property type="evidence" value="ECO:0007669"/>
    <property type="project" value="UniProtKB-KW"/>
</dbReference>
<evidence type="ECO:0000259" key="6">
    <source>
        <dbReference type="Pfam" id="PF02770"/>
    </source>
</evidence>
<proteinExistence type="inferred from homology"/>
<sequence length="388" mass="42139">MIRDPETLNALLDTVNRFVRERLVPAEALVSETDQIPADIVREMKAMGLFGLTVPEEFGGLALTMEEEVEVMLAMGQTSPCFRSLFGTTVGIGSQGIVFDGTPEQKAKYLPPLATGELIASFALTEPEAGSDAASLRTTAIRASDGDGDHYVVNGTKRFITNSPQAGIFTLMARTNPEDKGAGGVSAFIVEANTPGISIGKKDKKMGQRGAHTADVIFENCRVPASQLIGGQEGQGFKTAMKVLEKGRIHIGAICVGVAERMQRDALNYAIERKQFGQPIAEFQLVQAMLADSQAEIYAARCMVLDAARRRDLGQNVATEASCCKMFASEMCGRVADRAVQIFGGAGYMSEYGIERFYRDVRLFRIYEGTTQIQQIVIARNLVRDATR</sequence>